<dbReference type="AlphaFoldDB" id="A0ABD6B7Y5"/>
<sequence>MTTDRLQDGHRIAQLLASELESGASHVALAVTDADPDVEPTADGALAYRVRNAPADETIATVYVQPDRARVEFRAAPAAVAEAAENEGLRVRPKAADPPQTIVFVEDGAQVKRVLPAFEAAIEA</sequence>
<organism evidence="2 3">
    <name type="scientific">Halolamina salina</name>
    <dbReference type="NCBI Taxonomy" id="1220023"/>
    <lineage>
        <taxon>Archaea</taxon>
        <taxon>Methanobacteriati</taxon>
        <taxon>Methanobacteriota</taxon>
        <taxon>Stenosarchaea group</taxon>
        <taxon>Halobacteria</taxon>
        <taxon>Halobacteriales</taxon>
        <taxon>Haloferacaceae</taxon>
    </lineage>
</organism>
<proteinExistence type="predicted"/>
<gene>
    <name evidence="2" type="ORF">ACFR9S_12005</name>
</gene>
<dbReference type="RefSeq" id="WP_379818760.1">
    <property type="nucleotide sequence ID" value="NZ_JBHUDH010000139.1"/>
</dbReference>
<evidence type="ECO:0000313" key="3">
    <source>
        <dbReference type="Proteomes" id="UP001597111"/>
    </source>
</evidence>
<dbReference type="EMBL" id="JBHUDH010000139">
    <property type="protein sequence ID" value="MFD1527009.1"/>
    <property type="molecule type" value="Genomic_DNA"/>
</dbReference>
<dbReference type="Proteomes" id="UP001597111">
    <property type="component" value="Unassembled WGS sequence"/>
</dbReference>
<feature type="domain" description="DUF7993" evidence="1">
    <location>
        <begin position="1"/>
        <end position="124"/>
    </location>
</feature>
<keyword evidence="3" id="KW-1185">Reference proteome</keyword>
<dbReference type="Pfam" id="PF25956">
    <property type="entry name" value="DUF7993"/>
    <property type="match status" value="1"/>
</dbReference>
<protein>
    <recommendedName>
        <fullName evidence="1">DUF7993 domain-containing protein</fullName>
    </recommendedName>
</protein>
<dbReference type="InterPro" id="IPR058306">
    <property type="entry name" value="DUF7993"/>
</dbReference>
<comment type="caution">
    <text evidence="2">The sequence shown here is derived from an EMBL/GenBank/DDBJ whole genome shotgun (WGS) entry which is preliminary data.</text>
</comment>
<accession>A0ABD6B7Y5</accession>
<evidence type="ECO:0000259" key="1">
    <source>
        <dbReference type="Pfam" id="PF25956"/>
    </source>
</evidence>
<name>A0ABD6B7Y5_9EURY</name>
<evidence type="ECO:0000313" key="2">
    <source>
        <dbReference type="EMBL" id="MFD1527009.1"/>
    </source>
</evidence>
<reference evidence="2 3" key="1">
    <citation type="journal article" date="2019" name="Int. J. Syst. Evol. Microbiol.">
        <title>The Global Catalogue of Microorganisms (GCM) 10K type strain sequencing project: providing services to taxonomists for standard genome sequencing and annotation.</title>
        <authorList>
            <consortium name="The Broad Institute Genomics Platform"/>
            <consortium name="The Broad Institute Genome Sequencing Center for Infectious Disease"/>
            <person name="Wu L."/>
            <person name="Ma J."/>
        </authorList>
    </citation>
    <scope>NUCLEOTIDE SEQUENCE [LARGE SCALE GENOMIC DNA]</scope>
    <source>
        <strain evidence="2 3">CGMCC 1.12285</strain>
    </source>
</reference>